<evidence type="ECO:0000313" key="19">
    <source>
        <dbReference type="Proteomes" id="UP000316800"/>
    </source>
</evidence>
<evidence type="ECO:0000313" key="18">
    <source>
        <dbReference type="Proteomes" id="UP000131316"/>
    </source>
</evidence>
<dbReference type="OrthoDB" id="16163at10239"/>
<dbReference type="EMBL" id="MK580536">
    <property type="protein sequence ID" value="QBL15239.1"/>
    <property type="molecule type" value="Genomic_DNA"/>
</dbReference>
<evidence type="ECO:0000313" key="7">
    <source>
        <dbReference type="EMBL" id="ALN37196.1"/>
    </source>
</evidence>
<dbReference type="EMBL" id="KR075880">
    <property type="protein sequence ID" value="ALN37211.1"/>
    <property type="molecule type" value="Genomic_DNA"/>
</dbReference>
<evidence type="ECO:0000313" key="14">
    <source>
        <dbReference type="EMBL" id="QBL15131.1"/>
    </source>
</evidence>
<dbReference type="EMBL" id="MK580531">
    <property type="protein sequence ID" value="QBL14699.1"/>
    <property type="molecule type" value="Genomic_DNA"/>
</dbReference>
<dbReference type="EMBL" id="MK580533">
    <property type="protein sequence ID" value="QBL14915.1"/>
    <property type="molecule type" value="Genomic_DNA"/>
</dbReference>
<dbReference type="Proteomes" id="UP000319381">
    <property type="component" value="Segment"/>
</dbReference>
<dbReference type="Proteomes" id="UP000141477">
    <property type="component" value="Segment"/>
</dbReference>
<evidence type="ECO:0000313" key="4">
    <source>
        <dbReference type="EMBL" id="ALN36790.1"/>
    </source>
</evidence>
<dbReference type="KEGG" id="vg:3678216"/>
<evidence type="ECO:0000313" key="8">
    <source>
        <dbReference type="EMBL" id="ALN37211.1"/>
    </source>
</evidence>
<dbReference type="Proteomes" id="UP000131620">
    <property type="component" value="Segment"/>
</dbReference>
<evidence type="ECO:0000313" key="17">
    <source>
        <dbReference type="Proteomes" id="UP000129491"/>
    </source>
</evidence>
<dbReference type="EMBL" id="KR075879">
    <property type="protein sequence ID" value="ALN37196.1"/>
    <property type="molecule type" value="Genomic_DNA"/>
</dbReference>
<evidence type="ECO:0000313" key="3">
    <source>
        <dbReference type="EMBL" id="ALN36583.1"/>
    </source>
</evidence>
<name>A0A0U2QHP4_9VIRU</name>
<sequence>METLVQAYLDIQGKIAEFRREIKALRVEEKAITANLFAAMGEAGVESIRISEDRYLVAEEKPKRTRSKQQFYQAAEGEGFTHEDVDRLMNLSRGTVTGSSSNVKIRKSAPARNEEDDDEYGHTE</sequence>
<dbReference type="Proteomes" id="UP000109578">
    <property type="component" value="Segment"/>
</dbReference>
<dbReference type="EMBL" id="MK580534">
    <property type="protein sequence ID" value="QBL15023.1"/>
    <property type="molecule type" value="Genomic_DNA"/>
</dbReference>
<dbReference type="EMBL" id="KR075875">
    <property type="protein sequence ID" value="ALN36790.1"/>
    <property type="molecule type" value="Genomic_DNA"/>
</dbReference>
<dbReference type="Proteomes" id="UP000320450">
    <property type="component" value="Genome"/>
</dbReference>
<evidence type="ECO:0000313" key="9">
    <source>
        <dbReference type="EMBL" id="ALN37693.1"/>
    </source>
</evidence>
<dbReference type="Proteomes" id="UP000317665">
    <property type="component" value="Genome"/>
</dbReference>
<evidence type="ECO:0000313" key="5">
    <source>
        <dbReference type="EMBL" id="ALN36892.1"/>
    </source>
</evidence>
<organism evidence="3 18">
    <name type="scientific">Ranavirus ambystoma1</name>
    <dbReference type="NCBI Taxonomy" id="265294"/>
    <lineage>
        <taxon>Viruses</taxon>
        <taxon>Varidnaviria</taxon>
        <taxon>Bamfordvirae</taxon>
        <taxon>Nucleocytoviricota</taxon>
        <taxon>Megaviricetes</taxon>
        <taxon>Pimascovirales</taxon>
        <taxon>Pimascovirales incertae sedis</taxon>
        <taxon>Iridoviridae</taxon>
        <taxon>Alphairidovirinae</taxon>
        <taxon>Ranavirus</taxon>
    </lineage>
</organism>
<dbReference type="Proteomes" id="UP000129491">
    <property type="component" value="Segment"/>
</dbReference>
<feature type="coiled-coil region" evidence="1">
    <location>
        <begin position="8"/>
        <end position="35"/>
    </location>
</feature>
<protein>
    <submittedName>
        <fullName evidence="3">Uncharacterized protein</fullName>
    </submittedName>
</protein>
<evidence type="ECO:0000313" key="15">
    <source>
        <dbReference type="EMBL" id="QBL15239.1"/>
    </source>
</evidence>
<evidence type="ECO:0000256" key="2">
    <source>
        <dbReference type="SAM" id="MobiDB-lite"/>
    </source>
</evidence>
<proteinExistence type="predicted"/>
<feature type="compositionally biased region" description="Polar residues" evidence="2">
    <location>
        <begin position="92"/>
        <end position="103"/>
    </location>
</feature>
<evidence type="ECO:0000313" key="11">
    <source>
        <dbReference type="EMBL" id="QBL14807.1"/>
    </source>
</evidence>
<gene>
    <name evidence="10" type="ORF">100L</name>
    <name evidence="8" type="ORF">6L</name>
    <name evidence="3" type="ORF">88L</name>
    <name evidence="6" type="ORF">92L</name>
    <name evidence="7" type="ORF">94L</name>
    <name evidence="4" type="ORF">95L</name>
    <name evidence="9" type="ORF">96L</name>
    <name evidence="11" type="ORF">99L</name>
</gene>
<evidence type="ECO:0000256" key="1">
    <source>
        <dbReference type="SAM" id="Coils"/>
    </source>
</evidence>
<dbReference type="Proteomes" id="UP000316800">
    <property type="component" value="Segment"/>
</dbReference>
<reference evidence="19 20" key="2">
    <citation type="submission" date="2019-02" db="EMBL/GenBank/DDBJ databases">
        <title>Genome Sequences of Ambystoma tigrinum virus from Outbreaks in western tiger Salamanders in Alberta, Canada.</title>
        <authorList>
            <person name="Lung O."/>
            <person name="Nebroski M."/>
            <person name="Gupta S."/>
            <person name="Goater C."/>
        </authorList>
    </citation>
    <scope>NUCLEOTIDE SEQUENCE [LARGE SCALE GENOMIC DNA]</scope>
    <source>
        <strain evidence="10">2013-ATV-04</strain>
        <strain evidence="11">2013-ATV-12</strain>
        <strain evidence="12">2013-LL1</strain>
        <strain evidence="13">2013-LL2</strain>
        <strain evidence="14">2013-LL3</strain>
        <strain evidence="15">2014-ATV-322</strain>
    </source>
</reference>
<evidence type="ECO:0000313" key="20">
    <source>
        <dbReference type="Proteomes" id="UP000317665"/>
    </source>
</evidence>
<evidence type="ECO:0000313" key="16">
    <source>
        <dbReference type="Proteomes" id="UP000109578"/>
    </source>
</evidence>
<feature type="region of interest" description="Disordered" evidence="2">
    <location>
        <begin position="92"/>
        <end position="124"/>
    </location>
</feature>
<accession>A0A0U2QHP4</accession>
<reference evidence="16 17" key="1">
    <citation type="journal article" date="2015" name="G3 (Bethesda)">
        <title>Comparative Genomics of an Emerging Amphibian Virus.</title>
        <authorList>
            <person name="Epstein B."/>
            <person name="Storfer A."/>
        </authorList>
    </citation>
    <scope>NUCLEOTIDE SEQUENCE [LARGE SCALE GENOMIC DNA]</scope>
    <source>
        <strain evidence="9">DAL1</strain>
        <strain evidence="3">HEIDI</strain>
        <strain evidence="8">NM</strain>
        <strain evidence="7">RRV</strain>
        <strain evidence="4">TSMB</strain>
        <strain evidence="6">UTAH</strain>
        <strain evidence="5">YEL</strain>
    </source>
</reference>
<evidence type="ECO:0000313" key="10">
    <source>
        <dbReference type="EMBL" id="QBL14699.1"/>
    </source>
</evidence>
<dbReference type="Proteomes" id="UP000320006">
    <property type="component" value="Segment"/>
</dbReference>
<evidence type="ECO:0000313" key="12">
    <source>
        <dbReference type="EMBL" id="QBL14915.1"/>
    </source>
</evidence>
<keyword evidence="1" id="KW-0175">Coiled coil</keyword>
<dbReference type="EMBL" id="MK580532">
    <property type="protein sequence ID" value="QBL14807.1"/>
    <property type="molecule type" value="Genomic_DNA"/>
</dbReference>
<evidence type="ECO:0000313" key="6">
    <source>
        <dbReference type="EMBL" id="ALN36992.1"/>
    </source>
</evidence>
<dbReference type="EMBL" id="KR075877">
    <property type="protein sequence ID" value="ALN36992.1"/>
    <property type="molecule type" value="Genomic_DNA"/>
</dbReference>
<evidence type="ECO:0000313" key="13">
    <source>
        <dbReference type="EMBL" id="QBL15023.1"/>
    </source>
</evidence>
<dbReference type="Proteomes" id="UP000156308">
    <property type="component" value="Segment"/>
</dbReference>
<dbReference type="EMBL" id="KR075876">
    <property type="protein sequence ID" value="ALN36892.1"/>
    <property type="molecule type" value="Genomic_DNA"/>
</dbReference>
<dbReference type="RefSeq" id="YP_003859.1">
    <property type="nucleotide sequence ID" value="NC_005832.1"/>
</dbReference>
<dbReference type="EMBL" id="KR075873">
    <property type="protein sequence ID" value="ALN36583.1"/>
    <property type="molecule type" value="Genomic_DNA"/>
</dbReference>
<dbReference type="Proteomes" id="UP000320273">
    <property type="component" value="Segment"/>
</dbReference>
<dbReference type="EMBL" id="MK580535">
    <property type="protein sequence ID" value="QBL15131.1"/>
    <property type="molecule type" value="Genomic_DNA"/>
</dbReference>
<dbReference type="EMBL" id="KR075884">
    <property type="protein sequence ID" value="ALN37693.1"/>
    <property type="molecule type" value="Genomic_DNA"/>
</dbReference>
<dbReference type="Proteomes" id="UP000131316">
    <property type="component" value="Segment"/>
</dbReference>
<feature type="compositionally biased region" description="Acidic residues" evidence="2">
    <location>
        <begin position="114"/>
        <end position="124"/>
    </location>
</feature>